<evidence type="ECO:0000313" key="1">
    <source>
        <dbReference type="EMBL" id="KAG7440491.1"/>
    </source>
</evidence>
<keyword evidence="2" id="KW-1185">Reference proteome</keyword>
<name>A0A9P7VGD9_9AGAR</name>
<gene>
    <name evidence="1" type="ORF">BT62DRAFT_938025</name>
</gene>
<organism evidence="1 2">
    <name type="scientific">Guyanagaster necrorhizus</name>
    <dbReference type="NCBI Taxonomy" id="856835"/>
    <lineage>
        <taxon>Eukaryota</taxon>
        <taxon>Fungi</taxon>
        <taxon>Dikarya</taxon>
        <taxon>Basidiomycota</taxon>
        <taxon>Agaricomycotina</taxon>
        <taxon>Agaricomycetes</taxon>
        <taxon>Agaricomycetidae</taxon>
        <taxon>Agaricales</taxon>
        <taxon>Marasmiineae</taxon>
        <taxon>Physalacriaceae</taxon>
        <taxon>Guyanagaster</taxon>
    </lineage>
</organism>
<protein>
    <submittedName>
        <fullName evidence="1">Uncharacterized protein</fullName>
    </submittedName>
</protein>
<sequence length="51" mass="5892">MATLPPELVEIVLEIRYSGMSSVVRQSFMTTFPRINRTWKVVCDYIASQNI</sequence>
<dbReference type="EMBL" id="MU250571">
    <property type="protein sequence ID" value="KAG7440491.1"/>
    <property type="molecule type" value="Genomic_DNA"/>
</dbReference>
<dbReference type="RefSeq" id="XP_043033991.1">
    <property type="nucleotide sequence ID" value="XM_043187447.1"/>
</dbReference>
<reference evidence="1" key="1">
    <citation type="submission" date="2020-11" db="EMBL/GenBank/DDBJ databases">
        <title>Adaptations for nitrogen fixation in a non-lichenized fungal sporocarp promotes dispersal by wood-feeding termites.</title>
        <authorList>
            <consortium name="DOE Joint Genome Institute"/>
            <person name="Koch R.A."/>
            <person name="Yoon G."/>
            <person name="Arayal U."/>
            <person name="Lail K."/>
            <person name="Amirebrahimi M."/>
            <person name="Labutti K."/>
            <person name="Lipzen A."/>
            <person name="Riley R."/>
            <person name="Barry K."/>
            <person name="Henrissat B."/>
            <person name="Grigoriev I.V."/>
            <person name="Herr J.R."/>
            <person name="Aime M.C."/>
        </authorList>
    </citation>
    <scope>NUCLEOTIDE SEQUENCE</scope>
    <source>
        <strain evidence="1">MCA 3950</strain>
    </source>
</reference>
<comment type="caution">
    <text evidence="1">The sequence shown here is derived from an EMBL/GenBank/DDBJ whole genome shotgun (WGS) entry which is preliminary data.</text>
</comment>
<dbReference type="AlphaFoldDB" id="A0A9P7VGD9"/>
<accession>A0A9P7VGD9</accession>
<proteinExistence type="predicted"/>
<dbReference type="Proteomes" id="UP000812287">
    <property type="component" value="Unassembled WGS sequence"/>
</dbReference>
<dbReference type="GeneID" id="66109744"/>
<evidence type="ECO:0000313" key="2">
    <source>
        <dbReference type="Proteomes" id="UP000812287"/>
    </source>
</evidence>